<proteinExistence type="predicted"/>
<gene>
    <name evidence="7" type="ORF">JQC93_18730</name>
</gene>
<dbReference type="InterPro" id="IPR001123">
    <property type="entry name" value="LeuE-type"/>
</dbReference>
<feature type="transmembrane region" description="Helical" evidence="6">
    <location>
        <begin position="38"/>
        <end position="64"/>
    </location>
</feature>
<reference evidence="7 8" key="1">
    <citation type="submission" date="2021-02" db="EMBL/GenBank/DDBJ databases">
        <authorList>
            <person name="Park J.-S."/>
        </authorList>
    </citation>
    <scope>NUCLEOTIDE SEQUENCE [LARGE SCALE GENOMIC DNA]</scope>
    <source>
        <strain evidence="7 8">188UL20-2</strain>
    </source>
</reference>
<protein>
    <submittedName>
        <fullName evidence="7">LysE family translocator</fullName>
    </submittedName>
</protein>
<dbReference type="PIRSF" id="PIRSF006324">
    <property type="entry name" value="LeuE"/>
    <property type="match status" value="1"/>
</dbReference>
<evidence type="ECO:0000256" key="4">
    <source>
        <dbReference type="ARBA" id="ARBA00022989"/>
    </source>
</evidence>
<dbReference type="PANTHER" id="PTHR30086">
    <property type="entry name" value="ARGININE EXPORTER PROTEIN ARGO"/>
    <property type="match status" value="1"/>
</dbReference>
<evidence type="ECO:0000256" key="2">
    <source>
        <dbReference type="ARBA" id="ARBA00022475"/>
    </source>
</evidence>
<feature type="transmembrane region" description="Helical" evidence="6">
    <location>
        <begin position="148"/>
        <end position="174"/>
    </location>
</feature>
<accession>A0ABS2HLR6</accession>
<dbReference type="Pfam" id="PF01810">
    <property type="entry name" value="LysE"/>
    <property type="match status" value="1"/>
</dbReference>
<comment type="caution">
    <text evidence="7">The sequence shown here is derived from an EMBL/GenBank/DDBJ whole genome shotgun (WGS) entry which is preliminary data.</text>
</comment>
<dbReference type="PANTHER" id="PTHR30086:SF20">
    <property type="entry name" value="ARGININE EXPORTER PROTEIN ARGO-RELATED"/>
    <property type="match status" value="1"/>
</dbReference>
<feature type="transmembrane region" description="Helical" evidence="6">
    <location>
        <begin position="71"/>
        <end position="93"/>
    </location>
</feature>
<sequence>MELDLGLFVALVLLTLAPGADTALVLKQAFRHGLRAALYVSLGICSGLFIHALLVGIGVSALIMKSDIAFLVLKIAGASYLVYLGAKSIYAAVKYSDNSENVSDNTVPHSYNPSRAIGEGFLSNVLNPKTLAFYLAFLPQFIDAQGPVLAQAMSIAALHFVIAFTWQGFIAWISVKSASASPISSVGRWIEFGCGICLVFIGASIFIPFGSV</sequence>
<keyword evidence="8" id="KW-1185">Reference proteome</keyword>
<keyword evidence="5 6" id="KW-0472">Membrane</keyword>
<evidence type="ECO:0000256" key="6">
    <source>
        <dbReference type="SAM" id="Phobius"/>
    </source>
</evidence>
<comment type="subcellular location">
    <subcellularLocation>
        <location evidence="1">Cell membrane</location>
        <topology evidence="1">Multi-pass membrane protein</topology>
    </subcellularLocation>
</comment>
<feature type="transmembrane region" description="Helical" evidence="6">
    <location>
        <begin position="186"/>
        <end position="209"/>
    </location>
</feature>
<evidence type="ECO:0000313" key="8">
    <source>
        <dbReference type="Proteomes" id="UP000809621"/>
    </source>
</evidence>
<dbReference type="EMBL" id="JAFEUM010000011">
    <property type="protein sequence ID" value="MBM7038420.1"/>
    <property type="molecule type" value="Genomic_DNA"/>
</dbReference>
<evidence type="ECO:0000256" key="3">
    <source>
        <dbReference type="ARBA" id="ARBA00022692"/>
    </source>
</evidence>
<evidence type="ECO:0000313" key="7">
    <source>
        <dbReference type="EMBL" id="MBM7038420.1"/>
    </source>
</evidence>
<keyword evidence="2" id="KW-1003">Cell membrane</keyword>
<organism evidence="7 8">
    <name type="scientific">Vibrio ulleungensis</name>
    <dbReference type="NCBI Taxonomy" id="2807619"/>
    <lineage>
        <taxon>Bacteria</taxon>
        <taxon>Pseudomonadati</taxon>
        <taxon>Pseudomonadota</taxon>
        <taxon>Gammaproteobacteria</taxon>
        <taxon>Vibrionales</taxon>
        <taxon>Vibrionaceae</taxon>
        <taxon>Vibrio</taxon>
    </lineage>
</organism>
<keyword evidence="3 6" id="KW-0812">Transmembrane</keyword>
<evidence type="ECO:0000256" key="5">
    <source>
        <dbReference type="ARBA" id="ARBA00023136"/>
    </source>
</evidence>
<name>A0ABS2HLR6_9VIBR</name>
<evidence type="ECO:0000256" key="1">
    <source>
        <dbReference type="ARBA" id="ARBA00004651"/>
    </source>
</evidence>
<dbReference type="Proteomes" id="UP000809621">
    <property type="component" value="Unassembled WGS sequence"/>
</dbReference>
<dbReference type="RefSeq" id="WP_205159871.1">
    <property type="nucleotide sequence ID" value="NZ_JAFEUM010000011.1"/>
</dbReference>
<keyword evidence="4 6" id="KW-1133">Transmembrane helix</keyword>